<keyword evidence="2" id="KW-1133">Transmembrane helix</keyword>
<feature type="transmembrane region" description="Helical" evidence="2">
    <location>
        <begin position="358"/>
        <end position="375"/>
    </location>
</feature>
<dbReference type="EMBL" id="ACJN02000001">
    <property type="protein sequence ID" value="EFI35883.1"/>
    <property type="molecule type" value="Genomic_DNA"/>
</dbReference>
<evidence type="ECO:0000259" key="3">
    <source>
        <dbReference type="Pfam" id="PF06808"/>
    </source>
</evidence>
<feature type="transmembrane region" description="Helical" evidence="2">
    <location>
        <begin position="396"/>
        <end position="416"/>
    </location>
</feature>
<feature type="transmembrane region" description="Helical" evidence="2">
    <location>
        <begin position="186"/>
        <end position="204"/>
    </location>
</feature>
<feature type="transmembrane region" description="Helical" evidence="2">
    <location>
        <begin position="160"/>
        <end position="179"/>
    </location>
</feature>
<dbReference type="Pfam" id="PF06808">
    <property type="entry name" value="DctM"/>
    <property type="match status" value="1"/>
</dbReference>
<evidence type="ECO:0000256" key="1">
    <source>
        <dbReference type="SAM" id="MobiDB-lite"/>
    </source>
</evidence>
<feature type="transmembrane region" description="Helical" evidence="2">
    <location>
        <begin position="571"/>
        <end position="589"/>
    </location>
</feature>
<feature type="transmembrane region" description="Helical" evidence="2">
    <location>
        <begin position="224"/>
        <end position="251"/>
    </location>
</feature>
<accession>D6SMH2</accession>
<dbReference type="PANTHER" id="PTHR43849">
    <property type="entry name" value="BLL3936 PROTEIN"/>
    <property type="match status" value="1"/>
</dbReference>
<protein>
    <submittedName>
        <fullName evidence="4">TRAP transporter, 4TM/12TM fusion protein</fullName>
    </submittedName>
</protein>
<dbReference type="InterPro" id="IPR021814">
    <property type="entry name" value="DUF3394"/>
</dbReference>
<feature type="transmembrane region" description="Helical" evidence="2">
    <location>
        <begin position="335"/>
        <end position="352"/>
    </location>
</feature>
<proteinExistence type="predicted"/>
<feature type="transmembrane region" description="Helical" evidence="2">
    <location>
        <begin position="492"/>
        <end position="512"/>
    </location>
</feature>
<dbReference type="InterPro" id="IPR011853">
    <property type="entry name" value="TRAP_DctM-Dct_fused"/>
</dbReference>
<dbReference type="Proteomes" id="UP000005496">
    <property type="component" value="Unassembled WGS sequence"/>
</dbReference>
<gene>
    <name evidence="4" type="ORF">Dthio_PD3322</name>
</gene>
<feature type="transmembrane region" description="Helical" evidence="2">
    <location>
        <begin position="714"/>
        <end position="730"/>
    </location>
</feature>
<dbReference type="Pfam" id="PF11874">
    <property type="entry name" value="DUF3394"/>
    <property type="match status" value="1"/>
</dbReference>
<feature type="compositionally biased region" description="Polar residues" evidence="1">
    <location>
        <begin position="1"/>
        <end position="21"/>
    </location>
</feature>
<feature type="transmembrane region" description="Helical" evidence="2">
    <location>
        <begin position="52"/>
        <end position="71"/>
    </location>
</feature>
<keyword evidence="5" id="KW-1185">Reference proteome</keyword>
<dbReference type="OrthoDB" id="9759894at2"/>
<feature type="domain" description="TRAP C4-dicarboxylate transport system permease DctM subunit" evidence="3">
    <location>
        <begin position="171"/>
        <end position="643"/>
    </location>
</feature>
<evidence type="ECO:0000313" key="4">
    <source>
        <dbReference type="EMBL" id="EFI35883.1"/>
    </source>
</evidence>
<sequence>MSEQAGKNNTLEENQKTTENQDGQDKAPPTTKEARDLVVMVEAGVRDPKSIVARWIIVLLCLAWSIFQLSIAHDPINSHIARIWHLAFAIGLTFLVYPAYKQHSTPFWVSLTQKIIPSFASKSIRKTIPVYDWIFAALGMASALYLWWDFDNLIFRQGMPNQTDIVMGFILIVLLLEAARRALGPALSILAAIFLAYNFIGPYLPEILRHRGIPLDFMISDMYLTTTGIFGVPLGVSVSFVFLFVLFGALLDRAGGGKYFIDVAFSALGTFRGGPAKAAVLASGMTGMISGSSIANTVTTGTFTIPLMKKVGFPGHKAGAVEVAASTNGQIMPPIMGAAAFIMAEIIGIPYLDVVRAALFPALIAYLALLYVVHLESLKMGIKPLPRKELPKFWKTVLRGCHFIIPLAILIIYLVVLRRSPVASALHAIQGLMVIMLVQRPIIAFLSLGYHRKAGTLDPDLDLKRYISGAFVDGLRDLWDGLIMGARNMISVGIATATAGIIVGVVSITGLVGRFVNIIDVLSMGNMALMLVLTAMTSLILGMGMPTTANYIIMATLTAPVILHLGADMGIIFPIIAIHLFVFYFGILADVTPPVGLASYAGAAIARSDPIKTGVQAFYYSLRTVILPFIFLFNTELLMIAGVTAAGGVIWLDDPVRLAWIFFSGLIAMFAFASALQGWLVIKCRWYERLFLLLACATAFRPGVFEVYLPFDRLGMQILGVCMFFAVYIFQKIKVRRFQKFMASRAQEKGE</sequence>
<feature type="transmembrane region" description="Helical" evidence="2">
    <location>
        <begin position="658"/>
        <end position="682"/>
    </location>
</feature>
<reference evidence="4" key="1">
    <citation type="submission" date="2010-05" db="EMBL/GenBank/DDBJ databases">
        <title>The draft genome of Desulfonatronospira thiodismutans ASO3-1.</title>
        <authorList>
            <consortium name="US DOE Joint Genome Institute (JGI-PGF)"/>
            <person name="Lucas S."/>
            <person name="Copeland A."/>
            <person name="Lapidus A."/>
            <person name="Cheng J.-F."/>
            <person name="Bruce D."/>
            <person name="Goodwin L."/>
            <person name="Pitluck S."/>
            <person name="Chertkov O."/>
            <person name="Brettin T."/>
            <person name="Detter J.C."/>
            <person name="Han C."/>
            <person name="Land M.L."/>
            <person name="Hauser L."/>
            <person name="Kyrpides N."/>
            <person name="Mikhailova N."/>
            <person name="Muyzer G."/>
            <person name="Woyke T."/>
        </authorList>
    </citation>
    <scope>NUCLEOTIDE SEQUENCE [LARGE SCALE GENOMIC DNA]</scope>
    <source>
        <strain evidence="4">ASO3-1</strain>
    </source>
</reference>
<feature type="transmembrane region" description="Helical" evidence="2">
    <location>
        <begin position="83"/>
        <end position="100"/>
    </location>
</feature>
<comment type="caution">
    <text evidence="4">The sequence shown here is derived from an EMBL/GenBank/DDBJ whole genome shotgun (WGS) entry which is preliminary data.</text>
</comment>
<dbReference type="eggNOG" id="COG4666">
    <property type="taxonomic scope" value="Bacteria"/>
</dbReference>
<dbReference type="NCBIfam" id="TIGR02123">
    <property type="entry name" value="TRAP_fused"/>
    <property type="match status" value="1"/>
</dbReference>
<dbReference type="AlphaFoldDB" id="D6SMH2"/>
<dbReference type="PANTHER" id="PTHR43849:SF2">
    <property type="entry name" value="BLL3936 PROTEIN"/>
    <property type="match status" value="1"/>
</dbReference>
<feature type="transmembrane region" description="Helical" evidence="2">
    <location>
        <begin position="428"/>
        <end position="448"/>
    </location>
</feature>
<dbReference type="InterPro" id="IPR010656">
    <property type="entry name" value="DctM"/>
</dbReference>
<dbReference type="RefSeq" id="WP_008869012.1">
    <property type="nucleotide sequence ID" value="NZ_ACJN02000001.1"/>
</dbReference>
<name>D6SMH2_9BACT</name>
<evidence type="ECO:0000313" key="5">
    <source>
        <dbReference type="Proteomes" id="UP000005496"/>
    </source>
</evidence>
<organism evidence="4 5">
    <name type="scientific">Desulfonatronospira thiodismutans ASO3-1</name>
    <dbReference type="NCBI Taxonomy" id="555779"/>
    <lineage>
        <taxon>Bacteria</taxon>
        <taxon>Pseudomonadati</taxon>
        <taxon>Thermodesulfobacteriota</taxon>
        <taxon>Desulfovibrionia</taxon>
        <taxon>Desulfovibrionales</taxon>
        <taxon>Desulfonatronovibrionaceae</taxon>
        <taxon>Desulfonatronospira</taxon>
    </lineage>
</organism>
<keyword evidence="2" id="KW-0812">Transmembrane</keyword>
<feature type="region of interest" description="Disordered" evidence="1">
    <location>
        <begin position="1"/>
        <end position="32"/>
    </location>
</feature>
<evidence type="ECO:0000256" key="2">
    <source>
        <dbReference type="SAM" id="Phobius"/>
    </source>
</evidence>
<feature type="transmembrane region" description="Helical" evidence="2">
    <location>
        <begin position="625"/>
        <end position="652"/>
    </location>
</feature>
<feature type="transmembrane region" description="Helical" evidence="2">
    <location>
        <begin position="130"/>
        <end position="148"/>
    </location>
</feature>
<keyword evidence="2" id="KW-0472">Membrane</keyword>